<gene>
    <name evidence="2" type="ORF">QBC40DRAFT_81258</name>
</gene>
<accession>A0AAN6XHM6</accession>
<feature type="compositionally biased region" description="Basic residues" evidence="1">
    <location>
        <begin position="116"/>
        <end position="128"/>
    </location>
</feature>
<evidence type="ECO:0000313" key="3">
    <source>
        <dbReference type="Proteomes" id="UP001303160"/>
    </source>
</evidence>
<dbReference type="AlphaFoldDB" id="A0AAN6XHM6"/>
<reference evidence="2" key="2">
    <citation type="submission" date="2023-05" db="EMBL/GenBank/DDBJ databases">
        <authorList>
            <consortium name="Lawrence Berkeley National Laboratory"/>
            <person name="Steindorff A."/>
            <person name="Hensen N."/>
            <person name="Bonometti L."/>
            <person name="Westerberg I."/>
            <person name="Brannstrom I.O."/>
            <person name="Guillou S."/>
            <person name="Cros-Aarteil S."/>
            <person name="Calhoun S."/>
            <person name="Haridas S."/>
            <person name="Kuo A."/>
            <person name="Mondo S."/>
            <person name="Pangilinan J."/>
            <person name="Riley R."/>
            <person name="Labutti K."/>
            <person name="Andreopoulos B."/>
            <person name="Lipzen A."/>
            <person name="Chen C."/>
            <person name="Yanf M."/>
            <person name="Daum C."/>
            <person name="Ng V."/>
            <person name="Clum A."/>
            <person name="Ohm R."/>
            <person name="Martin F."/>
            <person name="Silar P."/>
            <person name="Natvig D."/>
            <person name="Lalanne C."/>
            <person name="Gautier V."/>
            <person name="Ament-Velasquez S.L."/>
            <person name="Kruys A."/>
            <person name="Hutchinson M.I."/>
            <person name="Powell A.J."/>
            <person name="Barry K."/>
            <person name="Miller A.N."/>
            <person name="Grigoriev I.V."/>
            <person name="Debuchy R."/>
            <person name="Gladieux P."/>
            <person name="Thoren M.H."/>
            <person name="Johannesson H."/>
        </authorList>
    </citation>
    <scope>NUCLEOTIDE SEQUENCE</scope>
    <source>
        <strain evidence="2">CBS 315.58</strain>
    </source>
</reference>
<evidence type="ECO:0000256" key="1">
    <source>
        <dbReference type="SAM" id="MobiDB-lite"/>
    </source>
</evidence>
<organism evidence="2 3">
    <name type="scientific">Triangularia verruculosa</name>
    <dbReference type="NCBI Taxonomy" id="2587418"/>
    <lineage>
        <taxon>Eukaryota</taxon>
        <taxon>Fungi</taxon>
        <taxon>Dikarya</taxon>
        <taxon>Ascomycota</taxon>
        <taxon>Pezizomycotina</taxon>
        <taxon>Sordariomycetes</taxon>
        <taxon>Sordariomycetidae</taxon>
        <taxon>Sordariales</taxon>
        <taxon>Podosporaceae</taxon>
        <taxon>Triangularia</taxon>
    </lineage>
</organism>
<keyword evidence="3" id="KW-1185">Reference proteome</keyword>
<proteinExistence type="predicted"/>
<dbReference type="Proteomes" id="UP001303160">
    <property type="component" value="Unassembled WGS sequence"/>
</dbReference>
<comment type="caution">
    <text evidence="2">The sequence shown here is derived from an EMBL/GenBank/DDBJ whole genome shotgun (WGS) entry which is preliminary data.</text>
</comment>
<reference evidence="2" key="1">
    <citation type="journal article" date="2023" name="Mol. Phylogenet. Evol.">
        <title>Genome-scale phylogeny and comparative genomics of the fungal order Sordariales.</title>
        <authorList>
            <person name="Hensen N."/>
            <person name="Bonometti L."/>
            <person name="Westerberg I."/>
            <person name="Brannstrom I.O."/>
            <person name="Guillou S."/>
            <person name="Cros-Aarteil S."/>
            <person name="Calhoun S."/>
            <person name="Haridas S."/>
            <person name="Kuo A."/>
            <person name="Mondo S."/>
            <person name="Pangilinan J."/>
            <person name="Riley R."/>
            <person name="LaButti K."/>
            <person name="Andreopoulos B."/>
            <person name="Lipzen A."/>
            <person name="Chen C."/>
            <person name="Yan M."/>
            <person name="Daum C."/>
            <person name="Ng V."/>
            <person name="Clum A."/>
            <person name="Steindorff A."/>
            <person name="Ohm R.A."/>
            <person name="Martin F."/>
            <person name="Silar P."/>
            <person name="Natvig D.O."/>
            <person name="Lalanne C."/>
            <person name="Gautier V."/>
            <person name="Ament-Velasquez S.L."/>
            <person name="Kruys A."/>
            <person name="Hutchinson M.I."/>
            <person name="Powell A.J."/>
            <person name="Barry K."/>
            <person name="Miller A.N."/>
            <person name="Grigoriev I.V."/>
            <person name="Debuchy R."/>
            <person name="Gladieux P."/>
            <person name="Hiltunen Thoren M."/>
            <person name="Johannesson H."/>
        </authorList>
    </citation>
    <scope>NUCLEOTIDE SEQUENCE</scope>
    <source>
        <strain evidence="2">CBS 315.58</strain>
    </source>
</reference>
<protein>
    <submittedName>
        <fullName evidence="2">Uncharacterized protein</fullName>
    </submittedName>
</protein>
<evidence type="ECO:0000313" key="2">
    <source>
        <dbReference type="EMBL" id="KAK4199475.1"/>
    </source>
</evidence>
<feature type="region of interest" description="Disordered" evidence="1">
    <location>
        <begin position="15"/>
        <end position="34"/>
    </location>
</feature>
<sequence>MTCYKTRTAGILISSPKPNSIPQRLHEPDGGKGKIATRVPGRGTLACGFRPRTEGPSSMCSPWQLGGAWRWWGPSVMNLSELVEFRHWRGSRRDVCSTDSRSVCFSNAAMMRARHACSRRRQHGRNWKSARGGGRSMSSCHHGGSAGGQRRGDGQGDGRVLGSGRRCEQRKAKISGGRLGLGAGSEPKSFTRACLVNFSFFSF</sequence>
<feature type="region of interest" description="Disordered" evidence="1">
    <location>
        <begin position="116"/>
        <end position="171"/>
    </location>
</feature>
<name>A0AAN6XHM6_9PEZI</name>
<dbReference type="EMBL" id="MU863931">
    <property type="protein sequence ID" value="KAK4199475.1"/>
    <property type="molecule type" value="Genomic_DNA"/>
</dbReference>